<comment type="function">
    <text evidence="11">Involved in the type II fatty acid elongation cycle. Catalyzes the elongation of a wide range of acyl-ACP by the addition of two carbons from malonyl-ACP to an acyl acceptor. Can efficiently catalyze the conversion of palmitoleoyl-ACP (cis-hexadec-9-enoyl-ACP) to cis-vaccenoyl-ACP (cis-octadec-11-enoyl-ACP), an essential step in the thermal regulation of fatty acid composition.</text>
</comment>
<dbReference type="InterPro" id="IPR014031">
    <property type="entry name" value="Ketoacyl_synth_C"/>
</dbReference>
<dbReference type="GO" id="GO:0004315">
    <property type="term" value="F:3-oxoacyl-[acyl-carrier-protein] synthase activity"/>
    <property type="evidence" value="ECO:0007669"/>
    <property type="project" value="UniProtKB-UniRule"/>
</dbReference>
<accession>A0A2V4V7E8</accession>
<keyword evidence="7" id="KW-0276">Fatty acid metabolism</keyword>
<evidence type="ECO:0000256" key="14">
    <source>
        <dbReference type="SAM" id="MobiDB-lite"/>
    </source>
</evidence>
<evidence type="ECO:0000256" key="6">
    <source>
        <dbReference type="ARBA" id="ARBA00022679"/>
    </source>
</evidence>
<organism evidence="16 17">
    <name type="scientific">Psychrobacter fozii</name>
    <dbReference type="NCBI Taxonomy" id="198480"/>
    <lineage>
        <taxon>Bacteria</taxon>
        <taxon>Pseudomonadati</taxon>
        <taxon>Pseudomonadota</taxon>
        <taxon>Gammaproteobacteria</taxon>
        <taxon>Moraxellales</taxon>
        <taxon>Moraxellaceae</taxon>
        <taxon>Psychrobacter</taxon>
    </lineage>
</organism>
<comment type="catalytic activity">
    <reaction evidence="11">
        <text>a fatty acyl-[ACP] + malonyl-[ACP] + H(+) = a 3-oxoacyl-[ACP] + holo-[ACP] + CO2</text>
        <dbReference type="Rhea" id="RHEA:22836"/>
        <dbReference type="Rhea" id="RHEA-COMP:9623"/>
        <dbReference type="Rhea" id="RHEA-COMP:9685"/>
        <dbReference type="Rhea" id="RHEA-COMP:9916"/>
        <dbReference type="Rhea" id="RHEA-COMP:14125"/>
        <dbReference type="ChEBI" id="CHEBI:15378"/>
        <dbReference type="ChEBI" id="CHEBI:16526"/>
        <dbReference type="ChEBI" id="CHEBI:64479"/>
        <dbReference type="ChEBI" id="CHEBI:78449"/>
        <dbReference type="ChEBI" id="CHEBI:78776"/>
        <dbReference type="ChEBI" id="CHEBI:138651"/>
    </reaction>
</comment>
<evidence type="ECO:0000256" key="7">
    <source>
        <dbReference type="ARBA" id="ARBA00022832"/>
    </source>
</evidence>
<dbReference type="GO" id="GO:0005829">
    <property type="term" value="C:cytosol"/>
    <property type="evidence" value="ECO:0007669"/>
    <property type="project" value="TreeGrafter"/>
</dbReference>
<dbReference type="PIRSF" id="PIRSF000447">
    <property type="entry name" value="KAS_II"/>
    <property type="match status" value="1"/>
</dbReference>
<comment type="similarity">
    <text evidence="2 11 13">Belongs to the thiolase-like superfamily. Beta-ketoacyl-ACP synthases family.</text>
</comment>
<keyword evidence="5 11" id="KW-0444">Lipid biosynthesis</keyword>
<dbReference type="SMART" id="SM00825">
    <property type="entry name" value="PKS_KS"/>
    <property type="match status" value="1"/>
</dbReference>
<evidence type="ECO:0000256" key="10">
    <source>
        <dbReference type="ARBA" id="ARBA00023315"/>
    </source>
</evidence>
<dbReference type="FunFam" id="3.40.47.10:FF:000009">
    <property type="entry name" value="3-oxoacyl-[acyl-carrier-protein] synthase 2"/>
    <property type="match status" value="1"/>
</dbReference>
<evidence type="ECO:0000256" key="4">
    <source>
        <dbReference type="ARBA" id="ARBA00014657"/>
    </source>
</evidence>
<dbReference type="InterPro" id="IPR014030">
    <property type="entry name" value="Ketoacyl_synth_N"/>
</dbReference>
<evidence type="ECO:0000256" key="1">
    <source>
        <dbReference type="ARBA" id="ARBA00005194"/>
    </source>
</evidence>
<dbReference type="Pfam" id="PF02801">
    <property type="entry name" value="Ketoacyl-synt_C"/>
    <property type="match status" value="1"/>
</dbReference>
<comment type="caution">
    <text evidence="16">The sequence shown here is derived from an EMBL/GenBank/DDBJ whole genome shotgun (WGS) entry which is preliminary data.</text>
</comment>
<evidence type="ECO:0000313" key="16">
    <source>
        <dbReference type="EMBL" id="PYE38388.1"/>
    </source>
</evidence>
<protein>
    <recommendedName>
        <fullName evidence="4 11">3-oxoacyl-[acyl-carrier-protein] synthase 2</fullName>
        <ecNumber evidence="3 11">2.3.1.179</ecNumber>
    </recommendedName>
</protein>
<keyword evidence="6 11" id="KW-0808">Transferase</keyword>
<dbReference type="SUPFAM" id="SSF53901">
    <property type="entry name" value="Thiolase-like"/>
    <property type="match status" value="2"/>
</dbReference>
<dbReference type="CDD" id="cd00834">
    <property type="entry name" value="KAS_I_II"/>
    <property type="match status" value="1"/>
</dbReference>
<dbReference type="PROSITE" id="PS52004">
    <property type="entry name" value="KS3_2"/>
    <property type="match status" value="1"/>
</dbReference>
<evidence type="ECO:0000256" key="9">
    <source>
        <dbReference type="ARBA" id="ARBA00023160"/>
    </source>
</evidence>
<comment type="catalytic activity">
    <reaction evidence="11">
        <text>(9Z)-hexadecenoyl-[ACP] + malonyl-[ACP] + H(+) = 3-oxo-(11Z)-octadecenoyl-[ACP] + holo-[ACP] + CO2</text>
        <dbReference type="Rhea" id="RHEA:55040"/>
        <dbReference type="Rhea" id="RHEA-COMP:9623"/>
        <dbReference type="Rhea" id="RHEA-COMP:9685"/>
        <dbReference type="Rhea" id="RHEA-COMP:10800"/>
        <dbReference type="Rhea" id="RHEA-COMP:14074"/>
        <dbReference type="ChEBI" id="CHEBI:15378"/>
        <dbReference type="ChEBI" id="CHEBI:16526"/>
        <dbReference type="ChEBI" id="CHEBI:64479"/>
        <dbReference type="ChEBI" id="CHEBI:78449"/>
        <dbReference type="ChEBI" id="CHEBI:83989"/>
        <dbReference type="ChEBI" id="CHEBI:138538"/>
        <dbReference type="EC" id="2.3.1.179"/>
    </reaction>
</comment>
<dbReference type="InterPro" id="IPR020841">
    <property type="entry name" value="PKS_Beta-ketoAc_synthase_dom"/>
</dbReference>
<dbReference type="OrthoDB" id="9808669at2"/>
<dbReference type="Proteomes" id="UP000247746">
    <property type="component" value="Unassembled WGS sequence"/>
</dbReference>
<reference evidence="16 17" key="1">
    <citation type="submission" date="2018-06" db="EMBL/GenBank/DDBJ databases">
        <title>Genomic Encyclopedia of Type Strains, Phase III (KMG-III): the genomes of soil and plant-associated and newly described type strains.</title>
        <authorList>
            <person name="Whitman W."/>
        </authorList>
    </citation>
    <scope>NUCLEOTIDE SEQUENCE [LARGE SCALE GENOMIC DNA]</scope>
    <source>
        <strain evidence="16 17">CECT 5889</strain>
    </source>
</reference>
<gene>
    <name evidence="16" type="ORF">DFP82_10710</name>
</gene>
<feature type="active site" description="For beta-ketoacyl synthase activity" evidence="12">
    <location>
        <position position="200"/>
    </location>
</feature>
<keyword evidence="17" id="KW-1185">Reference proteome</keyword>
<evidence type="ECO:0000256" key="3">
    <source>
        <dbReference type="ARBA" id="ARBA00012356"/>
    </source>
</evidence>
<dbReference type="InterPro" id="IPR017568">
    <property type="entry name" value="3-oxoacyl-ACP_synth-2"/>
</dbReference>
<dbReference type="NCBIfam" id="TIGR03150">
    <property type="entry name" value="fabF"/>
    <property type="match status" value="1"/>
</dbReference>
<dbReference type="PANTHER" id="PTHR11712:SF336">
    <property type="entry name" value="3-OXOACYL-[ACYL-CARRIER-PROTEIN] SYNTHASE, MITOCHONDRIAL"/>
    <property type="match status" value="1"/>
</dbReference>
<evidence type="ECO:0000256" key="8">
    <source>
        <dbReference type="ARBA" id="ARBA00023098"/>
    </source>
</evidence>
<keyword evidence="9 11" id="KW-0275">Fatty acid biosynthesis</keyword>
<evidence type="ECO:0000256" key="12">
    <source>
        <dbReference type="PIRSR" id="PIRSR000447-1"/>
    </source>
</evidence>
<evidence type="ECO:0000256" key="11">
    <source>
        <dbReference type="PIRNR" id="PIRNR000447"/>
    </source>
</evidence>
<dbReference type="AlphaFoldDB" id="A0A2V4V7E8"/>
<keyword evidence="10 11" id="KW-0012">Acyltransferase</keyword>
<evidence type="ECO:0000256" key="13">
    <source>
        <dbReference type="RuleBase" id="RU003694"/>
    </source>
</evidence>
<evidence type="ECO:0000256" key="5">
    <source>
        <dbReference type="ARBA" id="ARBA00022516"/>
    </source>
</evidence>
<feature type="domain" description="Ketosynthase family 3 (KS3)" evidence="15">
    <location>
        <begin position="30"/>
        <end position="448"/>
    </location>
</feature>
<evidence type="ECO:0000259" key="15">
    <source>
        <dbReference type="PROSITE" id="PS52004"/>
    </source>
</evidence>
<dbReference type="EMBL" id="QJSU01000007">
    <property type="protein sequence ID" value="PYE38388.1"/>
    <property type="molecule type" value="Genomic_DNA"/>
</dbReference>
<proteinExistence type="inferred from homology"/>
<dbReference type="InterPro" id="IPR016039">
    <property type="entry name" value="Thiolase-like"/>
</dbReference>
<evidence type="ECO:0000256" key="2">
    <source>
        <dbReference type="ARBA" id="ARBA00008467"/>
    </source>
</evidence>
<dbReference type="RefSeq" id="WP_110923549.1">
    <property type="nucleotide sequence ID" value="NZ_QJSU01000007.1"/>
</dbReference>
<comment type="pathway">
    <text evidence="1 11">Lipid metabolism; fatty acid biosynthesis.</text>
</comment>
<evidence type="ECO:0000313" key="17">
    <source>
        <dbReference type="Proteomes" id="UP000247746"/>
    </source>
</evidence>
<dbReference type="NCBIfam" id="NF005589">
    <property type="entry name" value="PRK07314.1"/>
    <property type="match status" value="1"/>
</dbReference>
<dbReference type="UniPathway" id="UPA00094"/>
<dbReference type="InterPro" id="IPR018201">
    <property type="entry name" value="Ketoacyl_synth_AS"/>
</dbReference>
<dbReference type="PANTHER" id="PTHR11712">
    <property type="entry name" value="POLYKETIDE SYNTHASE-RELATED"/>
    <property type="match status" value="1"/>
</dbReference>
<dbReference type="Gene3D" id="3.40.47.10">
    <property type="match status" value="1"/>
</dbReference>
<dbReference type="EC" id="2.3.1.179" evidence="3 11"/>
<dbReference type="InterPro" id="IPR000794">
    <property type="entry name" value="Beta-ketoacyl_synthase"/>
</dbReference>
<dbReference type="PROSITE" id="PS00606">
    <property type="entry name" value="KS3_1"/>
    <property type="match status" value="1"/>
</dbReference>
<keyword evidence="8" id="KW-0443">Lipid metabolism</keyword>
<sequence>MSQDINTATSPTTTGTKRRPKKPHYERDDDTRVVVTGMGAITPLGLDLESTWTKLLNGESGIVPITHFDATEYRAQIAGVVKDFDAKQYMNAKDARRYDEFMHYAIGATTMALHDAGFIDEIGAADAPVKNVDQERFGVIIGSGIGGIQTIENSCATLNAHGPKKVSPFIIPGSIVNMAAGLVAIKHKLKGPNLATSTACTTSTHAIGLAARLIAHGDADVMLAGGSEKGSSPLGMSGFAAMHALSTRNDEPTKASRPFDKDRDGFVLGDGAGVMVLESLAHAKARGATILAELVGFGMSDDASHITSPPEDGSGAARAMQNAIHDAGIEASCVGYVNAHGTSTPAGDVAESLAIETVFSAVKDTILVSSTKSMTGHLLGAAGGIEAIFTVMALQHQHVPPTINLDNLEDNCNLDYVANQSRKVDNLQYAVSNSFGFGGTNGSLIFAKWS</sequence>
<dbReference type="NCBIfam" id="NF004970">
    <property type="entry name" value="PRK06333.1"/>
    <property type="match status" value="1"/>
</dbReference>
<dbReference type="Pfam" id="PF00109">
    <property type="entry name" value="ketoacyl-synt"/>
    <property type="match status" value="1"/>
</dbReference>
<name>A0A2V4V7E8_9GAMM</name>
<dbReference type="GO" id="GO:0006633">
    <property type="term" value="P:fatty acid biosynthetic process"/>
    <property type="evidence" value="ECO:0007669"/>
    <property type="project" value="UniProtKB-UniRule"/>
</dbReference>
<feature type="region of interest" description="Disordered" evidence="14">
    <location>
        <begin position="1"/>
        <end position="29"/>
    </location>
</feature>